<reference evidence="7" key="2">
    <citation type="journal article" date="2010" name="Stand. Genomic Sci.">
        <title>Complete genome sequence of Thermosphaera aggregans type strain (M11TLT).</title>
        <authorList>
            <person name="Spring S."/>
            <person name="Rachel R."/>
            <person name="Lapidus A."/>
            <person name="Davenport K."/>
            <person name="Tice H."/>
            <person name="Copeland A."/>
            <person name="Cheng J.-F."/>
            <person name="Lucas S."/>
            <person name="Chen F."/>
            <person name="Nolan M."/>
            <person name="Bruce D."/>
            <person name="Goodwin L."/>
            <person name="Pitluck S."/>
            <person name="Ivanova N."/>
            <person name="Mavromatis K."/>
            <person name="Ovchinnikova G."/>
            <person name="Pati A."/>
            <person name="Chen A."/>
            <person name="Palaniappan K."/>
            <person name="Land M."/>
            <person name="Hauser L."/>
            <person name="Chang Y.-J."/>
            <person name="Jeffries C.C."/>
            <person name="Brettin T."/>
            <person name="Detter J.C."/>
            <person name="Tapia R."/>
            <person name="Han C."/>
            <person name="Heimerl T."/>
            <person name="Weikl F."/>
            <person name="Brambilla E."/>
            <person name="Goker M."/>
            <person name="Bristow J."/>
            <person name="Eisen J.A."/>
            <person name="Markowitz V."/>
            <person name="Hugenholtz P."/>
            <person name="Kyrpides N.C."/>
            <person name="Klenk H.-P."/>
        </authorList>
    </citation>
    <scope>NUCLEOTIDE SEQUENCE [LARGE SCALE GENOMIC DNA]</scope>
    <source>
        <strain evidence="7">DSM 11486 / M11TL</strain>
    </source>
</reference>
<keyword evidence="2" id="KW-0813">Transport</keyword>
<evidence type="ECO:0000256" key="1">
    <source>
        <dbReference type="ARBA" id="ARBA00005417"/>
    </source>
</evidence>
<dbReference type="EMBL" id="CP001939">
    <property type="protein sequence ID" value="ADG91251.1"/>
    <property type="molecule type" value="Genomic_DNA"/>
</dbReference>
<reference evidence="6 7" key="1">
    <citation type="journal article" date="2010" name="Stand. Genomic Sci.">
        <title>Complete genome sequence of Thermosphaera aggregans type strain (M11TL).</title>
        <authorList>
            <person name="Spring S."/>
            <person name="Rachel R."/>
            <person name="Lapidus A."/>
            <person name="Davenport K."/>
            <person name="Tice H."/>
            <person name="Copeland A."/>
            <person name="Cheng J.F."/>
            <person name="Lucas S."/>
            <person name="Chen F."/>
            <person name="Nolan M."/>
            <person name="Bruce D."/>
            <person name="Goodwin L."/>
            <person name="Pitluck S."/>
            <person name="Ivanova N."/>
            <person name="Mavromatis K."/>
            <person name="Ovchinnikova G."/>
            <person name="Pati A."/>
            <person name="Chen A."/>
            <person name="Palaniappan K."/>
            <person name="Land M."/>
            <person name="Hauser L."/>
            <person name="Chang Y.J."/>
            <person name="Jeffries C.C."/>
            <person name="Brettin T."/>
            <person name="Detter J.C."/>
            <person name="Tapia R."/>
            <person name="Han C."/>
            <person name="Heimerl T."/>
            <person name="Weikl F."/>
            <person name="Brambilla E."/>
            <person name="Goker M."/>
            <person name="Bristow J."/>
            <person name="Eisen J.A."/>
            <person name="Markowitz V."/>
            <person name="Hugenholtz P."/>
            <person name="Kyrpides N.C."/>
            <person name="Klenk H.P."/>
        </authorList>
    </citation>
    <scope>NUCLEOTIDE SEQUENCE [LARGE SCALE GENOMIC DNA]</scope>
    <source>
        <strain evidence="7">DSM 11486 / M11TL</strain>
    </source>
</reference>
<name>D5U2A1_THEAM</name>
<gene>
    <name evidence="6" type="ordered locus">Tagg_0981</name>
</gene>
<dbReference type="Pfam" id="PF00005">
    <property type="entry name" value="ABC_tran"/>
    <property type="match status" value="1"/>
</dbReference>
<evidence type="ECO:0000256" key="3">
    <source>
        <dbReference type="ARBA" id="ARBA00022741"/>
    </source>
</evidence>
<dbReference type="GO" id="GO:0016887">
    <property type="term" value="F:ATP hydrolysis activity"/>
    <property type="evidence" value="ECO:0007669"/>
    <property type="project" value="InterPro"/>
</dbReference>
<dbReference type="STRING" id="633148.Tagg_0981"/>
<keyword evidence="4" id="KW-0067">ATP-binding</keyword>
<dbReference type="GO" id="GO:0005524">
    <property type="term" value="F:ATP binding"/>
    <property type="evidence" value="ECO:0007669"/>
    <property type="project" value="UniProtKB-KW"/>
</dbReference>
<dbReference type="KEGG" id="tag:Tagg_0981"/>
<dbReference type="InterPro" id="IPR017871">
    <property type="entry name" value="ABC_transporter-like_CS"/>
</dbReference>
<dbReference type="Proteomes" id="UP000002376">
    <property type="component" value="Chromosome"/>
</dbReference>
<sequence>MLIEVNSVSKFFGRLKALDNVSFKVGNGEIAGYVGLNGAGKTTTVRIAVGVLPPDSGDVFIDGLSITREKKKASERIGWVPELPIFETDFKALDYYVYLAGYYGIPPGEARRMGREALEMLGLGDALNTKLAAYSQGMKKRFALAVSLINDPPNFIFDEVLNGLDPKGIVFFRDLAIKFKKQGKAVLFSSHILSEVEGIADKVVFIHRGKIIGVYTMSEILNMARPSLIIKVDRVEESVSILEKYGRVETKGEHVVVSGLNTSPSAVIKELVDSGFNVLEVRSEERSLEEFFFNLIKDKGD</sequence>
<dbReference type="SMART" id="SM00382">
    <property type="entry name" value="AAA"/>
    <property type="match status" value="1"/>
</dbReference>
<dbReference type="HOGENOM" id="CLU_000604_1_2_2"/>
<protein>
    <submittedName>
        <fullName evidence="6">ABC transporter related protein</fullName>
    </submittedName>
</protein>
<dbReference type="PROSITE" id="PS00211">
    <property type="entry name" value="ABC_TRANSPORTER_1"/>
    <property type="match status" value="1"/>
</dbReference>
<evidence type="ECO:0000256" key="2">
    <source>
        <dbReference type="ARBA" id="ARBA00022448"/>
    </source>
</evidence>
<evidence type="ECO:0000256" key="4">
    <source>
        <dbReference type="ARBA" id="ARBA00022840"/>
    </source>
</evidence>
<dbReference type="PANTHER" id="PTHR43335:SF4">
    <property type="entry name" value="ABC TRANSPORTER, ATP-BINDING PROTEIN"/>
    <property type="match status" value="1"/>
</dbReference>
<dbReference type="CDD" id="cd03230">
    <property type="entry name" value="ABC_DR_subfamily_A"/>
    <property type="match status" value="1"/>
</dbReference>
<accession>D5U2A1</accession>
<dbReference type="InterPro" id="IPR027417">
    <property type="entry name" value="P-loop_NTPase"/>
</dbReference>
<dbReference type="eggNOG" id="arCOG00194">
    <property type="taxonomic scope" value="Archaea"/>
</dbReference>
<dbReference type="PANTHER" id="PTHR43335">
    <property type="entry name" value="ABC TRANSPORTER, ATP-BINDING PROTEIN"/>
    <property type="match status" value="1"/>
</dbReference>
<dbReference type="PROSITE" id="PS50893">
    <property type="entry name" value="ABC_TRANSPORTER_2"/>
    <property type="match status" value="1"/>
</dbReference>
<evidence type="ECO:0000313" key="6">
    <source>
        <dbReference type="EMBL" id="ADG91251.1"/>
    </source>
</evidence>
<feature type="domain" description="ABC transporter" evidence="5">
    <location>
        <begin position="3"/>
        <end position="233"/>
    </location>
</feature>
<keyword evidence="3" id="KW-0547">Nucleotide-binding</keyword>
<comment type="similarity">
    <text evidence="1">Belongs to the ABC transporter superfamily.</text>
</comment>
<dbReference type="SUPFAM" id="SSF52540">
    <property type="entry name" value="P-loop containing nucleoside triphosphate hydrolases"/>
    <property type="match status" value="1"/>
</dbReference>
<evidence type="ECO:0000313" key="7">
    <source>
        <dbReference type="Proteomes" id="UP000002376"/>
    </source>
</evidence>
<proteinExistence type="inferred from homology"/>
<organism evidence="6 7">
    <name type="scientific">Thermosphaera aggregans (strain DSM 11486 / M11TL)</name>
    <dbReference type="NCBI Taxonomy" id="633148"/>
    <lineage>
        <taxon>Archaea</taxon>
        <taxon>Thermoproteota</taxon>
        <taxon>Thermoprotei</taxon>
        <taxon>Desulfurococcales</taxon>
        <taxon>Desulfurococcaceae</taxon>
        <taxon>Thermosphaera</taxon>
    </lineage>
</organism>
<dbReference type="InterPro" id="IPR003593">
    <property type="entry name" value="AAA+_ATPase"/>
</dbReference>
<reference key="3">
    <citation type="submission" date="2010-02" db="EMBL/GenBank/DDBJ databases">
        <title>Complete genome sequence of Thermosphaera aggregans type strain (M11TL).</title>
        <authorList>
            <consortium name="US DOE Joint Genome Institute (JGI-PGF)"/>
            <person name="Spring S."/>
            <person name="Lapidus A."/>
            <person name="Munk C."/>
            <person name="Schroeder M."/>
            <person name="Glavina Del Rio T."/>
            <person name="Tice H."/>
            <person name="Copeland A."/>
            <person name="Cheng J.-F."/>
            <person name="Lucas S."/>
            <person name="Chen F."/>
            <person name="Nolan M."/>
            <person name="Bruce D."/>
            <person name="Goodwin L."/>
            <person name="Pitluck S."/>
            <person name="Ivanova N."/>
            <person name="Mavromatis K."/>
            <person name="Ovchinnikova G."/>
            <person name="Pati A."/>
            <person name="Chen A."/>
            <person name="Palaniappan K."/>
            <person name="Land M."/>
            <person name="Hauser L."/>
            <person name="Chang Y.-J."/>
            <person name="Jeffries C.C."/>
            <person name="Brettin T."/>
            <person name="Detter J.C."/>
            <person name="Tapia R."/>
            <person name="Han C."/>
            <person name="Chain P."/>
            <person name="Heimerl T."/>
            <person name="Weik F."/>
            <person name="Goker M."/>
            <person name="Rachel R."/>
            <person name="Bristow J."/>
            <person name="Eisen J.A."/>
            <person name="Markowitz V."/>
            <person name="Hugenholtz P."/>
            <person name="Kyrpides N.C."/>
            <person name="Klenk H.-P."/>
        </authorList>
    </citation>
    <scope>NUCLEOTIDE SEQUENCE</scope>
    <source>
        <strain>DSM 11486</strain>
    </source>
</reference>
<dbReference type="Gene3D" id="3.40.50.300">
    <property type="entry name" value="P-loop containing nucleotide triphosphate hydrolases"/>
    <property type="match status" value="1"/>
</dbReference>
<evidence type="ECO:0000259" key="5">
    <source>
        <dbReference type="PROSITE" id="PS50893"/>
    </source>
</evidence>
<dbReference type="AlphaFoldDB" id="D5U2A1"/>
<dbReference type="InterPro" id="IPR003439">
    <property type="entry name" value="ABC_transporter-like_ATP-bd"/>
</dbReference>
<keyword evidence="7" id="KW-1185">Reference proteome</keyword>